<dbReference type="KEGG" id="ppha:BVH74_18500"/>
<dbReference type="RefSeq" id="WP_080051529.1">
    <property type="nucleotide sequence ID" value="NZ_CP020100.1"/>
</dbReference>
<reference evidence="1 2" key="1">
    <citation type="submission" date="2017-03" db="EMBL/GenBank/DDBJ databases">
        <title>Complete genome sequence of the novel DNRA strain Pseudomonas sp. S-6-2 isolated from Chinese polluted river sediment. Journal of Biotechnology.</title>
        <authorList>
            <person name="Li J."/>
            <person name="Xiang F."/>
            <person name="Wang L."/>
            <person name="Xi L."/>
            <person name="Liu J."/>
        </authorList>
    </citation>
    <scope>NUCLEOTIDE SEQUENCE [LARGE SCALE GENOMIC DNA]</scope>
    <source>
        <strain evidence="1 2">S-6-2</strain>
    </source>
</reference>
<protein>
    <submittedName>
        <fullName evidence="1">Uncharacterized protein</fullName>
    </submittedName>
</protein>
<proteinExistence type="predicted"/>
<keyword evidence="2" id="KW-1185">Reference proteome</keyword>
<evidence type="ECO:0000313" key="1">
    <source>
        <dbReference type="EMBL" id="AQZ96621.1"/>
    </source>
</evidence>
<sequence>MRNELSLKCSILAKTETGSMDTGADDPVKLASIAIKLLIYARGLEPAQGIIKAQYQAHARDYVSGRMQVGAPGYQRHVVNRSKELEEMRRKARRRVGKSAL</sequence>
<dbReference type="EMBL" id="CP020100">
    <property type="protein sequence ID" value="AQZ96621.1"/>
    <property type="molecule type" value="Genomic_DNA"/>
</dbReference>
<name>A0A1V0B9Q3_9GAMM</name>
<evidence type="ECO:0000313" key="2">
    <source>
        <dbReference type="Proteomes" id="UP000243488"/>
    </source>
</evidence>
<gene>
    <name evidence="1" type="ORF">BVH74_18500</name>
</gene>
<dbReference type="AlphaFoldDB" id="A0A1V0B9Q3"/>
<dbReference type="Proteomes" id="UP000243488">
    <property type="component" value="Chromosome"/>
</dbReference>
<organism evidence="1 2">
    <name type="scientific">Halopseudomonas phragmitis</name>
    <dbReference type="NCBI Taxonomy" id="1931241"/>
    <lineage>
        <taxon>Bacteria</taxon>
        <taxon>Pseudomonadati</taxon>
        <taxon>Pseudomonadota</taxon>
        <taxon>Gammaproteobacteria</taxon>
        <taxon>Pseudomonadales</taxon>
        <taxon>Pseudomonadaceae</taxon>
        <taxon>Halopseudomonas</taxon>
    </lineage>
</organism>
<accession>A0A1V0B9Q3</accession>